<keyword evidence="1" id="KW-0812">Transmembrane</keyword>
<evidence type="ECO:0000256" key="1">
    <source>
        <dbReference type="SAM" id="Phobius"/>
    </source>
</evidence>
<keyword evidence="1" id="KW-1133">Transmembrane helix</keyword>
<protein>
    <submittedName>
        <fullName evidence="2">Uncharacterized protein</fullName>
    </submittedName>
</protein>
<name>A0A160VFI0_9ZZZZ</name>
<feature type="transmembrane region" description="Helical" evidence="1">
    <location>
        <begin position="6"/>
        <end position="24"/>
    </location>
</feature>
<accession>A0A160VFI0</accession>
<sequence length="61" mass="6871">MKTSLLFLLITSIPMLDILISFKTNQYPKTMPATKLGRSIFALVATASWITALVFTIIDYF</sequence>
<organism evidence="2">
    <name type="scientific">hydrothermal vent metagenome</name>
    <dbReference type="NCBI Taxonomy" id="652676"/>
    <lineage>
        <taxon>unclassified sequences</taxon>
        <taxon>metagenomes</taxon>
        <taxon>ecological metagenomes</taxon>
    </lineage>
</organism>
<proteinExistence type="predicted"/>
<feature type="transmembrane region" description="Helical" evidence="1">
    <location>
        <begin position="36"/>
        <end position="58"/>
    </location>
</feature>
<keyword evidence="1" id="KW-0472">Membrane</keyword>
<gene>
    <name evidence="2" type="ORF">MGWOODY_Mmi364</name>
</gene>
<evidence type="ECO:0000313" key="2">
    <source>
        <dbReference type="EMBL" id="CUV09358.1"/>
    </source>
</evidence>
<reference evidence="2" key="1">
    <citation type="submission" date="2015-10" db="EMBL/GenBank/DDBJ databases">
        <authorList>
            <person name="Gilbert D.G."/>
        </authorList>
    </citation>
    <scope>NUCLEOTIDE SEQUENCE</scope>
</reference>
<dbReference type="AlphaFoldDB" id="A0A160VFI0"/>
<dbReference type="EMBL" id="FAXC01000226">
    <property type="protein sequence ID" value="CUV09358.1"/>
    <property type="molecule type" value="Genomic_DNA"/>
</dbReference>